<reference evidence="1" key="1">
    <citation type="submission" date="2024-12" db="EMBL/GenBank/DDBJ databases">
        <authorList>
            <person name="Wu N."/>
        </authorList>
    </citation>
    <scope>NUCLEOTIDE SEQUENCE</scope>
    <source>
        <strain evidence="1">P15</strain>
    </source>
</reference>
<dbReference type="Proteomes" id="UP001631969">
    <property type="component" value="Unassembled WGS sequence"/>
</dbReference>
<evidence type="ECO:0000313" key="1">
    <source>
        <dbReference type="EMBL" id="MFM9327677.1"/>
    </source>
</evidence>
<gene>
    <name evidence="1" type="ORF">ACI1P1_05100</name>
</gene>
<sequence length="306" mass="32823">MKTKKKNGFKLALDVAMGITFALLFNKRVLGGLAFHEIAGIAIGFAVLVHILLNLKYVQKVSSRIFDRSLPHRTRLGYVLNLLLLAGMGFILISGLFISKVIFPNLRIGNENWFKMSHMAVSYLTLVLIGVHIGLHWHWVIAVLQRILHLRMPKALGKTLMLALAGAVVVYGGYQMYTTQFISKLGMVQNVFVNSSEGKPGIGHNGGEVRGGGAGNGNDAGRQGRGARESGNGGGEAANGAQQNGRPNNGPGLGKEGFTGGGNLPGISAVSVIMTHFGILGVFAAVTYYADKWITRSRKRIRTAVS</sequence>
<accession>A0ACC7NX65</accession>
<name>A0ACC7NX65_9BACL</name>
<dbReference type="EMBL" id="JBJURJ010000003">
    <property type="protein sequence ID" value="MFM9327677.1"/>
    <property type="molecule type" value="Genomic_DNA"/>
</dbReference>
<evidence type="ECO:0000313" key="2">
    <source>
        <dbReference type="Proteomes" id="UP001631969"/>
    </source>
</evidence>
<keyword evidence="2" id="KW-1185">Reference proteome</keyword>
<proteinExistence type="predicted"/>
<protein>
    <submittedName>
        <fullName evidence="1">DUF4405 domain-containing protein</fullName>
    </submittedName>
</protein>
<organism evidence="1 2">
    <name type="scientific">Paenibacillus mesotrionivorans</name>
    <dbReference type="NCBI Taxonomy" id="3160968"/>
    <lineage>
        <taxon>Bacteria</taxon>
        <taxon>Bacillati</taxon>
        <taxon>Bacillota</taxon>
        <taxon>Bacilli</taxon>
        <taxon>Bacillales</taxon>
        <taxon>Paenibacillaceae</taxon>
        <taxon>Paenibacillus</taxon>
    </lineage>
</organism>
<comment type="caution">
    <text evidence="1">The sequence shown here is derived from an EMBL/GenBank/DDBJ whole genome shotgun (WGS) entry which is preliminary data.</text>
</comment>